<proteinExistence type="predicted"/>
<protein>
    <submittedName>
        <fullName evidence="2">Uncharacterized protein</fullName>
    </submittedName>
</protein>
<organism evidence="2 3">
    <name type="scientific">Caerostris extrusa</name>
    <name type="common">Bark spider</name>
    <name type="synonym">Caerostris bankana</name>
    <dbReference type="NCBI Taxonomy" id="172846"/>
    <lineage>
        <taxon>Eukaryota</taxon>
        <taxon>Metazoa</taxon>
        <taxon>Ecdysozoa</taxon>
        <taxon>Arthropoda</taxon>
        <taxon>Chelicerata</taxon>
        <taxon>Arachnida</taxon>
        <taxon>Araneae</taxon>
        <taxon>Araneomorphae</taxon>
        <taxon>Entelegynae</taxon>
        <taxon>Araneoidea</taxon>
        <taxon>Araneidae</taxon>
        <taxon>Caerostris</taxon>
    </lineage>
</organism>
<evidence type="ECO:0000313" key="3">
    <source>
        <dbReference type="Proteomes" id="UP001054945"/>
    </source>
</evidence>
<evidence type="ECO:0000256" key="1">
    <source>
        <dbReference type="SAM" id="Phobius"/>
    </source>
</evidence>
<dbReference type="Proteomes" id="UP001054945">
    <property type="component" value="Unassembled WGS sequence"/>
</dbReference>
<comment type="caution">
    <text evidence="2">The sequence shown here is derived from an EMBL/GenBank/DDBJ whole genome shotgun (WGS) entry which is preliminary data.</text>
</comment>
<sequence length="112" mass="13120">MLYVHHCPNSANLNHPSGKQNHKSLRPFKVTRQMRLTSNKTLFAECETKNSRQKYQRKTFHNSLISISLAVKVPFWCLVLFCHGERSFKMTYSFEVSFFLIRESPPQQKAGE</sequence>
<keyword evidence="1" id="KW-0472">Membrane</keyword>
<dbReference type="EMBL" id="BPLR01006186">
    <property type="protein sequence ID" value="GIY07973.1"/>
    <property type="molecule type" value="Genomic_DNA"/>
</dbReference>
<gene>
    <name evidence="2" type="ORF">CEXT_273811</name>
</gene>
<keyword evidence="3" id="KW-1185">Reference proteome</keyword>
<dbReference type="AlphaFoldDB" id="A0AAV4QD40"/>
<feature type="transmembrane region" description="Helical" evidence="1">
    <location>
        <begin position="59"/>
        <end position="81"/>
    </location>
</feature>
<reference evidence="2 3" key="1">
    <citation type="submission" date="2021-06" db="EMBL/GenBank/DDBJ databases">
        <title>Caerostris extrusa draft genome.</title>
        <authorList>
            <person name="Kono N."/>
            <person name="Arakawa K."/>
        </authorList>
    </citation>
    <scope>NUCLEOTIDE SEQUENCE [LARGE SCALE GENOMIC DNA]</scope>
</reference>
<evidence type="ECO:0000313" key="2">
    <source>
        <dbReference type="EMBL" id="GIY07973.1"/>
    </source>
</evidence>
<keyword evidence="1" id="KW-1133">Transmembrane helix</keyword>
<accession>A0AAV4QD40</accession>
<keyword evidence="1" id="KW-0812">Transmembrane</keyword>
<name>A0AAV4QD40_CAEEX</name>